<proteinExistence type="predicted"/>
<keyword evidence="3" id="KW-1185">Reference proteome</keyword>
<dbReference type="Pfam" id="PF02597">
    <property type="entry name" value="ThiS"/>
    <property type="match status" value="1"/>
</dbReference>
<organism evidence="1 3">
    <name type="scientific">Tepidimonas fonticaldi</name>
    <dbReference type="NCBI Taxonomy" id="1101373"/>
    <lineage>
        <taxon>Bacteria</taxon>
        <taxon>Pseudomonadati</taxon>
        <taxon>Pseudomonadota</taxon>
        <taxon>Betaproteobacteria</taxon>
        <taxon>Burkholderiales</taxon>
        <taxon>Tepidimonas</taxon>
    </lineage>
</organism>
<accession>A0A1A6DXA2</accession>
<dbReference type="EMBL" id="VJOO01000014">
    <property type="protein sequence ID" value="TSE36814.1"/>
    <property type="molecule type" value="Genomic_DNA"/>
</dbReference>
<dbReference type="CDD" id="cd17040">
    <property type="entry name" value="Ubl_MoaD_like"/>
    <property type="match status" value="1"/>
</dbReference>
<dbReference type="STRING" id="1101373.A9O67_02000"/>
<comment type="caution">
    <text evidence="1">The sequence shown here is derived from an EMBL/GenBank/DDBJ whole genome shotgun (WGS) entry which is preliminary data.</text>
</comment>
<dbReference type="InterPro" id="IPR012675">
    <property type="entry name" value="Beta-grasp_dom_sf"/>
</dbReference>
<dbReference type="EMBL" id="LZDH01000034">
    <property type="protein sequence ID" value="OBS31420.1"/>
    <property type="molecule type" value="Genomic_DNA"/>
</dbReference>
<dbReference type="AlphaFoldDB" id="A0A1A6DXA2"/>
<evidence type="ECO:0000313" key="2">
    <source>
        <dbReference type="EMBL" id="TSE36814.1"/>
    </source>
</evidence>
<dbReference type="InterPro" id="IPR016155">
    <property type="entry name" value="Mopterin_synth/thiamin_S_b"/>
</dbReference>
<dbReference type="OrthoDB" id="7860782at2"/>
<dbReference type="Proteomes" id="UP000091969">
    <property type="component" value="Unassembled WGS sequence"/>
</dbReference>
<evidence type="ECO:0000313" key="4">
    <source>
        <dbReference type="Proteomes" id="UP000316388"/>
    </source>
</evidence>
<reference evidence="1 3" key="1">
    <citation type="submission" date="2016-06" db="EMBL/GenBank/DDBJ databases">
        <title>Genome sequence of Tepidimonas fonticaldi PL17.</title>
        <authorList>
            <person name="Pinnaka A.K."/>
        </authorList>
    </citation>
    <scope>NUCLEOTIDE SEQUENCE [LARGE SCALE GENOMIC DNA]</scope>
    <source>
        <strain evidence="1 3">PL17</strain>
    </source>
</reference>
<sequence length="83" mass="8905">MQVTFKLFATLGDYLPPGARFNQIELEVPEGTTVQTVIDHHQLPPKLVHLVLVNGVFVPPSERAGRALAPGDVLAVWPPIAGG</sequence>
<gene>
    <name evidence="1" type="ORF">A9O67_02000</name>
    <name evidence="2" type="ORF">Tfont_01648</name>
</gene>
<name>A0A1A6DXA2_9BURK</name>
<evidence type="ECO:0000313" key="1">
    <source>
        <dbReference type="EMBL" id="OBS31420.1"/>
    </source>
</evidence>
<reference evidence="2 4" key="2">
    <citation type="submission" date="2019-07" db="EMBL/GenBank/DDBJ databases">
        <title>Tepidimonas fonticaldi AT-A2 draft genome.</title>
        <authorList>
            <person name="Da Costa M.S."/>
            <person name="Froufe H.J.C."/>
            <person name="Egas C."/>
            <person name="Albuquerque L."/>
        </authorList>
    </citation>
    <scope>NUCLEOTIDE SEQUENCE [LARGE SCALE GENOMIC DNA]</scope>
    <source>
        <strain evidence="2 4">AT-A2</strain>
    </source>
</reference>
<dbReference type="InterPro" id="IPR003749">
    <property type="entry name" value="ThiS/MoaD-like"/>
</dbReference>
<dbReference type="Proteomes" id="UP000316388">
    <property type="component" value="Unassembled WGS sequence"/>
</dbReference>
<dbReference type="Gene3D" id="3.10.20.30">
    <property type="match status" value="1"/>
</dbReference>
<evidence type="ECO:0000313" key="3">
    <source>
        <dbReference type="Proteomes" id="UP000091969"/>
    </source>
</evidence>
<protein>
    <submittedName>
        <fullName evidence="1">Molybdopterin synthase sulfur carrier subunit</fullName>
    </submittedName>
    <submittedName>
        <fullName evidence="2">ThiS: thiamine biosynthesis protein ThiS</fullName>
    </submittedName>
</protein>
<dbReference type="SUPFAM" id="SSF54285">
    <property type="entry name" value="MoaD/ThiS"/>
    <property type="match status" value="1"/>
</dbReference>
<dbReference type="RefSeq" id="WP_068607585.1">
    <property type="nucleotide sequence ID" value="NZ_LZDH01000034.1"/>
</dbReference>